<dbReference type="eggNOG" id="KOG1329">
    <property type="taxonomic scope" value="Eukaryota"/>
</dbReference>
<dbReference type="HOGENOM" id="CLU_023720_1_0_1"/>
<dbReference type="SUPFAM" id="SSF56024">
    <property type="entry name" value="Phospholipase D/nuclease"/>
    <property type="match status" value="2"/>
</dbReference>
<dbReference type="InParanoid" id="H3H222"/>
<reference evidence="10" key="1">
    <citation type="journal article" date="2006" name="Science">
        <title>Phytophthora genome sequences uncover evolutionary origins and mechanisms of pathogenesis.</title>
        <authorList>
            <person name="Tyler B.M."/>
            <person name="Tripathy S."/>
            <person name="Zhang X."/>
            <person name="Dehal P."/>
            <person name="Jiang R.H."/>
            <person name="Aerts A."/>
            <person name="Arredondo F.D."/>
            <person name="Baxter L."/>
            <person name="Bensasson D."/>
            <person name="Beynon J.L."/>
            <person name="Chapman J."/>
            <person name="Damasceno C.M."/>
            <person name="Dorrance A.E."/>
            <person name="Dou D."/>
            <person name="Dickerman A.W."/>
            <person name="Dubchak I.L."/>
            <person name="Garbelotto M."/>
            <person name="Gijzen M."/>
            <person name="Gordon S.G."/>
            <person name="Govers F."/>
            <person name="Grunwald N.J."/>
            <person name="Huang W."/>
            <person name="Ivors K.L."/>
            <person name="Jones R.W."/>
            <person name="Kamoun S."/>
            <person name="Krampis K."/>
            <person name="Lamour K.H."/>
            <person name="Lee M.K."/>
            <person name="McDonald W.H."/>
            <person name="Medina M."/>
            <person name="Meijer H.J."/>
            <person name="Nordberg E.K."/>
            <person name="Maclean D.J."/>
            <person name="Ospina-Giraldo M.D."/>
            <person name="Morris P.F."/>
            <person name="Phuntumart V."/>
            <person name="Putnam N.H."/>
            <person name="Rash S."/>
            <person name="Rose J.K."/>
            <person name="Sakihama Y."/>
            <person name="Salamov A.A."/>
            <person name="Savidor A."/>
            <person name="Scheuring C.F."/>
            <person name="Smith B.M."/>
            <person name="Sobral B.W."/>
            <person name="Terry A."/>
            <person name="Torto-Alalibo T.A."/>
            <person name="Win J."/>
            <person name="Xu Z."/>
            <person name="Zhang H."/>
            <person name="Grigoriev I.V."/>
            <person name="Rokhsar D.S."/>
            <person name="Boore J.L."/>
        </authorList>
    </citation>
    <scope>NUCLEOTIDE SEQUENCE [LARGE SCALE GENOMIC DNA]</scope>
    <source>
        <strain evidence="10">Pr102</strain>
    </source>
</reference>
<dbReference type="VEuPathDB" id="FungiDB:KRP22_14839"/>
<evidence type="ECO:0000256" key="2">
    <source>
        <dbReference type="ARBA" id="ARBA00012027"/>
    </source>
</evidence>
<dbReference type="PROSITE" id="PS50035">
    <property type="entry name" value="PLD"/>
    <property type="match status" value="1"/>
</dbReference>
<dbReference type="InterPro" id="IPR001736">
    <property type="entry name" value="PLipase_D/transphosphatidylase"/>
</dbReference>
<dbReference type="InterPro" id="IPR025202">
    <property type="entry name" value="PLD-like_dom"/>
</dbReference>
<proteinExistence type="predicted"/>
<dbReference type="Pfam" id="PF13091">
    <property type="entry name" value="PLDc_2"/>
    <property type="match status" value="1"/>
</dbReference>
<dbReference type="PANTHER" id="PTHR18896:SF76">
    <property type="entry name" value="PHOSPHOLIPASE"/>
    <property type="match status" value="1"/>
</dbReference>
<keyword evidence="6" id="KW-0443">Lipid metabolism</keyword>
<evidence type="ECO:0000256" key="7">
    <source>
        <dbReference type="SAM" id="MobiDB-lite"/>
    </source>
</evidence>
<reference evidence="9" key="2">
    <citation type="submission" date="2015-06" db="UniProtKB">
        <authorList>
            <consortium name="EnsemblProtists"/>
        </authorList>
    </citation>
    <scope>IDENTIFICATION</scope>
    <source>
        <strain evidence="9">Pr102</strain>
    </source>
</reference>
<evidence type="ECO:0000313" key="9">
    <source>
        <dbReference type="EnsemblProtists" id="Phyra84379"/>
    </source>
</evidence>
<evidence type="ECO:0000256" key="4">
    <source>
        <dbReference type="ARBA" id="ARBA00022801"/>
    </source>
</evidence>
<dbReference type="GO" id="GO:0004630">
    <property type="term" value="F:phospholipase D activity"/>
    <property type="evidence" value="ECO:0000318"/>
    <property type="project" value="GO_Central"/>
</dbReference>
<comment type="catalytic activity">
    <reaction evidence="1">
        <text>a 1,2-diacyl-sn-glycero-3-phosphocholine + H2O = a 1,2-diacyl-sn-glycero-3-phosphate + choline + H(+)</text>
        <dbReference type="Rhea" id="RHEA:14445"/>
        <dbReference type="ChEBI" id="CHEBI:15354"/>
        <dbReference type="ChEBI" id="CHEBI:15377"/>
        <dbReference type="ChEBI" id="CHEBI:15378"/>
        <dbReference type="ChEBI" id="CHEBI:57643"/>
        <dbReference type="ChEBI" id="CHEBI:58608"/>
        <dbReference type="EC" id="3.1.4.4"/>
    </reaction>
</comment>
<name>H3H222_PHYRM</name>
<dbReference type="STRING" id="164328.H3H222"/>
<keyword evidence="3" id="KW-0677">Repeat</keyword>
<accession>H3H222</accession>
<feature type="region of interest" description="Disordered" evidence="7">
    <location>
        <begin position="97"/>
        <end position="127"/>
    </location>
</feature>
<dbReference type="PANTHER" id="PTHR18896">
    <property type="entry name" value="PHOSPHOLIPASE D"/>
    <property type="match status" value="1"/>
</dbReference>
<dbReference type="VEuPathDB" id="FungiDB:KRP23_12983"/>
<dbReference type="GO" id="GO:0009395">
    <property type="term" value="P:phospholipid catabolic process"/>
    <property type="evidence" value="ECO:0000318"/>
    <property type="project" value="GO_Central"/>
</dbReference>
<dbReference type="CDD" id="cd09105">
    <property type="entry name" value="PLDc_vPLD1_2_like_2"/>
    <property type="match status" value="1"/>
</dbReference>
<dbReference type="OMA" id="YAGWDTC"/>
<evidence type="ECO:0000256" key="3">
    <source>
        <dbReference type="ARBA" id="ARBA00022737"/>
    </source>
</evidence>
<dbReference type="Proteomes" id="UP000005238">
    <property type="component" value="Unassembled WGS sequence"/>
</dbReference>
<protein>
    <recommendedName>
        <fullName evidence="2">phospholipase D</fullName>
        <ecNumber evidence="2">3.1.4.4</ecNumber>
    </recommendedName>
</protein>
<evidence type="ECO:0000256" key="5">
    <source>
        <dbReference type="ARBA" id="ARBA00022963"/>
    </source>
</evidence>
<dbReference type="InterPro" id="IPR015679">
    <property type="entry name" value="PLipase_D_fam"/>
</dbReference>
<keyword evidence="10" id="KW-1185">Reference proteome</keyword>
<keyword evidence="5" id="KW-0442">Lipid degradation</keyword>
<dbReference type="GO" id="GO:0005886">
    <property type="term" value="C:plasma membrane"/>
    <property type="evidence" value="ECO:0000318"/>
    <property type="project" value="GO_Central"/>
</dbReference>
<evidence type="ECO:0000256" key="1">
    <source>
        <dbReference type="ARBA" id="ARBA00000798"/>
    </source>
</evidence>
<keyword evidence="4" id="KW-0378">Hydrolase</keyword>
<dbReference type="CDD" id="cd09104">
    <property type="entry name" value="PLDc_vPLD1_2_like_1"/>
    <property type="match status" value="1"/>
</dbReference>
<evidence type="ECO:0000256" key="6">
    <source>
        <dbReference type="ARBA" id="ARBA00023098"/>
    </source>
</evidence>
<dbReference type="EnsemblProtists" id="Phyra84379">
    <property type="protein sequence ID" value="Phyra84379"/>
    <property type="gene ID" value="Phyra84379"/>
</dbReference>
<sequence>MSQQLRVLVLLRFELHTLQPLKLSHLFVGMSSLLCTHLFVGMSSLLCKLSLHLDLKQFETALAIPVSFSCRFSYSDCSSDFTNFGYRSVVLRDIQRSDPSTQEATKVPKARESEETESGSAGLSDGSDIKVTQPLLKATDWFITEEEIVESRGGVPRDGLQTYTTGNKVTVYTAANEFFSAVVDDFSASKEGDRVMYTGWDTCVIPFEADVDPTGAKTGFDVMFKGIVERGGSVNLLSWPNFLLASQNTNARDAINEIPPSKVNGAKAVYLFDDRLPLVASSHHQKTIVIAANKSTGKDDHPISYVGGIDLTNDRWDTIYHNNTAIREAANIPFRNKGWMDAHFRIHGPASKEVANNFLQRWNSDYKPCQGLEDDLLSFDNPDYEKLPPIDYASSNTSSKLGNQSIQIVRTFSCTYKHYKEFAPRGEQSLFKARLKALRNAKNFIYIEDQYFIYVPELLDALMEVLPRIQRLIVLVQPPDTLLKASGYEKYLYEMIGPMKEKFPNKVQIYTTKKDLDIYVHTKLVLIDDVYVSLGSANWNRRSMTSDSELNANVIDDETVKSPDGVTVLKLARDMRIRKFVEMTRLSYEELDAMKFIDAADQFKVAAQDASTILTDFSVKDHTYYITFVDIFREQVDPQEICTFSGSGSTREVE</sequence>
<evidence type="ECO:0000259" key="8">
    <source>
        <dbReference type="PROSITE" id="PS50035"/>
    </source>
</evidence>
<dbReference type="EC" id="3.1.4.4" evidence="2"/>
<dbReference type="Gene3D" id="3.30.870.10">
    <property type="entry name" value="Endonuclease Chain A"/>
    <property type="match status" value="2"/>
</dbReference>
<dbReference type="AlphaFoldDB" id="H3H222"/>
<dbReference type="EMBL" id="DS566109">
    <property type="status" value="NOT_ANNOTATED_CDS"/>
    <property type="molecule type" value="Genomic_DNA"/>
</dbReference>
<feature type="domain" description="PLD phosphodiesterase" evidence="8">
    <location>
        <begin position="516"/>
        <end position="543"/>
    </location>
</feature>
<evidence type="ECO:0000313" key="10">
    <source>
        <dbReference type="Proteomes" id="UP000005238"/>
    </source>
</evidence>
<dbReference type="SMART" id="SM00155">
    <property type="entry name" value="PLDc"/>
    <property type="match status" value="2"/>
</dbReference>
<organism evidence="9 10">
    <name type="scientific">Phytophthora ramorum</name>
    <name type="common">Sudden oak death agent</name>
    <dbReference type="NCBI Taxonomy" id="164328"/>
    <lineage>
        <taxon>Eukaryota</taxon>
        <taxon>Sar</taxon>
        <taxon>Stramenopiles</taxon>
        <taxon>Oomycota</taxon>
        <taxon>Peronosporomycetes</taxon>
        <taxon>Peronosporales</taxon>
        <taxon>Peronosporaceae</taxon>
        <taxon>Phytophthora</taxon>
    </lineage>
</organism>